<dbReference type="AlphaFoldDB" id="A0A2N1MVV1"/>
<name>A0A2N1MVV1_9GLOM</name>
<evidence type="ECO:0000259" key="1">
    <source>
        <dbReference type="PROSITE" id="PS51886"/>
    </source>
</evidence>
<dbReference type="EMBL" id="LLXL01001194">
    <property type="protein sequence ID" value="PKK65802.1"/>
    <property type="molecule type" value="Genomic_DNA"/>
</dbReference>
<protein>
    <recommendedName>
        <fullName evidence="1">TLDc domain-containing protein</fullName>
    </recommendedName>
</protein>
<evidence type="ECO:0000313" key="2">
    <source>
        <dbReference type="EMBL" id="PKK65802.1"/>
    </source>
</evidence>
<dbReference type="Proteomes" id="UP000233469">
    <property type="component" value="Unassembled WGS sequence"/>
</dbReference>
<evidence type="ECO:0000313" key="3">
    <source>
        <dbReference type="Proteomes" id="UP000233469"/>
    </source>
</evidence>
<sequence length="94" mass="10618">MQLVQLDNLLTLGLLIRIINTTNVALLASWIDKKRGNPYNFSDLPFEFKLIHRASRDGFGNDKFHNNCDNKGPTIVVIKVKYSGEIIGVRMALC</sequence>
<dbReference type="PROSITE" id="PS51886">
    <property type="entry name" value="TLDC"/>
    <property type="match status" value="1"/>
</dbReference>
<feature type="domain" description="TLDc" evidence="1">
    <location>
        <begin position="17"/>
        <end position="94"/>
    </location>
</feature>
<reference evidence="2 3" key="1">
    <citation type="submission" date="2016-04" db="EMBL/GenBank/DDBJ databases">
        <title>Genome analyses suggest a sexual origin of heterokaryosis in a supposedly ancient asexual fungus.</title>
        <authorList>
            <person name="Ropars J."/>
            <person name="Sedzielewska K."/>
            <person name="Noel J."/>
            <person name="Charron P."/>
            <person name="Farinelli L."/>
            <person name="Marton T."/>
            <person name="Kruger M."/>
            <person name="Pelin A."/>
            <person name="Brachmann A."/>
            <person name="Corradi N."/>
        </authorList>
    </citation>
    <scope>NUCLEOTIDE SEQUENCE [LARGE SCALE GENOMIC DNA]</scope>
    <source>
        <strain evidence="2 3">C2</strain>
    </source>
</reference>
<dbReference type="InterPro" id="IPR006571">
    <property type="entry name" value="TLDc_dom"/>
</dbReference>
<dbReference type="Pfam" id="PF07534">
    <property type="entry name" value="TLD"/>
    <property type="match status" value="1"/>
</dbReference>
<accession>A0A2N1MVV1</accession>
<gene>
    <name evidence="2" type="ORF">RhiirC2_754556</name>
</gene>
<proteinExistence type="predicted"/>
<reference evidence="2 3" key="2">
    <citation type="submission" date="2017-10" db="EMBL/GenBank/DDBJ databases">
        <title>Extensive intraspecific genome diversity in a model arbuscular mycorrhizal fungus.</title>
        <authorList>
            <person name="Chen E.C.H."/>
            <person name="Morin E."/>
            <person name="Baudet D."/>
            <person name="Noel J."/>
            <person name="Ndikumana S."/>
            <person name="Charron P."/>
            <person name="St-Onge C."/>
            <person name="Giorgi J."/>
            <person name="Grigoriev I.V."/>
            <person name="Roux C."/>
            <person name="Martin F.M."/>
            <person name="Corradi N."/>
        </authorList>
    </citation>
    <scope>NUCLEOTIDE SEQUENCE [LARGE SCALE GENOMIC DNA]</scope>
    <source>
        <strain evidence="2 3">C2</strain>
    </source>
</reference>
<comment type="caution">
    <text evidence="2">The sequence shown here is derived from an EMBL/GenBank/DDBJ whole genome shotgun (WGS) entry which is preliminary data.</text>
</comment>
<organism evidence="2 3">
    <name type="scientific">Rhizophagus irregularis</name>
    <dbReference type="NCBI Taxonomy" id="588596"/>
    <lineage>
        <taxon>Eukaryota</taxon>
        <taxon>Fungi</taxon>
        <taxon>Fungi incertae sedis</taxon>
        <taxon>Mucoromycota</taxon>
        <taxon>Glomeromycotina</taxon>
        <taxon>Glomeromycetes</taxon>
        <taxon>Glomerales</taxon>
        <taxon>Glomeraceae</taxon>
        <taxon>Rhizophagus</taxon>
    </lineage>
</organism>